<dbReference type="EMBL" id="CU928174">
    <property type="protein sequence ID" value="CAR26570.1"/>
    <property type="molecule type" value="Genomic_DNA"/>
</dbReference>
<gene>
    <name evidence="2" type="ordered locus">ZYRO0B12892g</name>
</gene>
<dbReference type="FunCoup" id="C5DS09">
    <property type="interactions" value="203"/>
</dbReference>
<name>C5DS09_ZYGRC</name>
<evidence type="ECO:0000313" key="3">
    <source>
        <dbReference type="Proteomes" id="UP000008536"/>
    </source>
</evidence>
<dbReference type="STRING" id="559307.C5DS09"/>
<feature type="region of interest" description="Disordered" evidence="1">
    <location>
        <begin position="32"/>
        <end position="55"/>
    </location>
</feature>
<feature type="compositionally biased region" description="Polar residues" evidence="1">
    <location>
        <begin position="43"/>
        <end position="55"/>
    </location>
</feature>
<dbReference type="InterPro" id="IPR013951">
    <property type="entry name" value="Rxt3"/>
</dbReference>
<sequence length="271" mass="30441">MTDTHDNDEAYRRTQSQIYGLQDTILNSTRTSILKKDKDENSGRSSTAGNSTTTVDSKPVLESVYSKFGEPKTIIESFRYHAYKEARRETDSMPFPFDLYELSAPRPFLPGYGSDMINRLVEVKISYEDLQSSVQVKDSPRTVNNEIWGTDIHTDDSDPILVLRHCGLSLDDVNGTCRTPANLHNSDNLLGTVPPAGTPFDVEIQLLLLPPLQKYTSLRRYGITSRQWGNGGTTPHDGLSYGIYSIKILTRDKSTDNVMEKDQEVNIANWA</sequence>
<dbReference type="InParanoid" id="C5DS09"/>
<dbReference type="AlphaFoldDB" id="C5DS09"/>
<dbReference type="KEGG" id="zro:ZYRO0B12892g"/>
<proteinExistence type="predicted"/>
<reference evidence="2 3" key="1">
    <citation type="journal article" date="2009" name="Genome Res.">
        <title>Comparative genomics of protoploid Saccharomycetaceae.</title>
        <authorList>
            <consortium name="The Genolevures Consortium"/>
            <person name="Souciet J.-L."/>
            <person name="Dujon B."/>
            <person name="Gaillardin C."/>
            <person name="Johnston M."/>
            <person name="Baret P.V."/>
            <person name="Cliften P."/>
            <person name="Sherman D.J."/>
            <person name="Weissenbach J."/>
            <person name="Westhof E."/>
            <person name="Wincker P."/>
            <person name="Jubin C."/>
            <person name="Poulain J."/>
            <person name="Barbe V."/>
            <person name="Segurens B."/>
            <person name="Artiguenave F."/>
            <person name="Anthouard V."/>
            <person name="Vacherie B."/>
            <person name="Val M.-E."/>
            <person name="Fulton R.S."/>
            <person name="Minx P."/>
            <person name="Wilson R."/>
            <person name="Durrens P."/>
            <person name="Jean G."/>
            <person name="Marck C."/>
            <person name="Martin T."/>
            <person name="Nikolski M."/>
            <person name="Rolland T."/>
            <person name="Seret M.-L."/>
            <person name="Casaregola S."/>
            <person name="Despons L."/>
            <person name="Fairhead C."/>
            <person name="Fischer G."/>
            <person name="Lafontaine I."/>
            <person name="Leh V."/>
            <person name="Lemaire M."/>
            <person name="de Montigny J."/>
            <person name="Neuveglise C."/>
            <person name="Thierry A."/>
            <person name="Blanc-Lenfle I."/>
            <person name="Bleykasten C."/>
            <person name="Diffels J."/>
            <person name="Fritsch E."/>
            <person name="Frangeul L."/>
            <person name="Goeffon A."/>
            <person name="Jauniaux N."/>
            <person name="Kachouri-Lafond R."/>
            <person name="Payen C."/>
            <person name="Potier S."/>
            <person name="Pribylova L."/>
            <person name="Ozanne C."/>
            <person name="Richard G.-F."/>
            <person name="Sacerdot C."/>
            <person name="Straub M.-L."/>
            <person name="Talla E."/>
        </authorList>
    </citation>
    <scope>NUCLEOTIDE SEQUENCE [LARGE SCALE GENOMIC DNA]</scope>
    <source>
        <strain evidence="2 3">ATCC 2623 / CBS 732 / BCRC 21506 / NBRC 1130 / NCYC 568 / NRRL Y-229</strain>
    </source>
</reference>
<dbReference type="HOGENOM" id="CLU_947333_0_0_1"/>
<dbReference type="Pfam" id="PF08642">
    <property type="entry name" value="Rxt3"/>
    <property type="match status" value="1"/>
</dbReference>
<evidence type="ECO:0000313" key="2">
    <source>
        <dbReference type="EMBL" id="CAR26570.1"/>
    </source>
</evidence>
<dbReference type="Proteomes" id="UP000008536">
    <property type="component" value="Chromosome B"/>
</dbReference>
<evidence type="ECO:0000256" key="1">
    <source>
        <dbReference type="SAM" id="MobiDB-lite"/>
    </source>
</evidence>
<keyword evidence="3" id="KW-1185">Reference proteome</keyword>
<protein>
    <submittedName>
        <fullName evidence="2">ZYRO0B12892p</fullName>
    </submittedName>
</protein>
<accession>C5DS09</accession>
<organism evidence="2 3">
    <name type="scientific">Zygosaccharomyces rouxii (strain ATCC 2623 / CBS 732 / NBRC 1130 / NCYC 568 / NRRL Y-229)</name>
    <dbReference type="NCBI Taxonomy" id="559307"/>
    <lineage>
        <taxon>Eukaryota</taxon>
        <taxon>Fungi</taxon>
        <taxon>Dikarya</taxon>
        <taxon>Ascomycota</taxon>
        <taxon>Saccharomycotina</taxon>
        <taxon>Saccharomycetes</taxon>
        <taxon>Saccharomycetales</taxon>
        <taxon>Saccharomycetaceae</taxon>
        <taxon>Zygosaccharomyces</taxon>
    </lineage>
</organism>